<gene>
    <name evidence="1" type="ORF">METZ01_LOCUS191081</name>
</gene>
<reference evidence="1" key="1">
    <citation type="submission" date="2018-05" db="EMBL/GenBank/DDBJ databases">
        <authorList>
            <person name="Lanie J.A."/>
            <person name="Ng W.-L."/>
            <person name="Kazmierczak K.M."/>
            <person name="Andrzejewski T.M."/>
            <person name="Davidsen T.M."/>
            <person name="Wayne K.J."/>
            <person name="Tettelin H."/>
            <person name="Glass J.I."/>
            <person name="Rusch D."/>
            <person name="Podicherti R."/>
            <person name="Tsui H.-C.T."/>
            <person name="Winkler M.E."/>
        </authorList>
    </citation>
    <scope>NUCLEOTIDE SEQUENCE</scope>
</reference>
<organism evidence="1">
    <name type="scientific">marine metagenome</name>
    <dbReference type="NCBI Taxonomy" id="408172"/>
    <lineage>
        <taxon>unclassified sequences</taxon>
        <taxon>metagenomes</taxon>
        <taxon>ecological metagenomes</taxon>
    </lineage>
</organism>
<evidence type="ECO:0000313" key="1">
    <source>
        <dbReference type="EMBL" id="SVB38227.1"/>
    </source>
</evidence>
<dbReference type="SUPFAM" id="SSF102114">
    <property type="entry name" value="Radical SAM enzymes"/>
    <property type="match status" value="1"/>
</dbReference>
<name>A0A382DKU3_9ZZZZ</name>
<accession>A0A382DKU3</accession>
<dbReference type="InterPro" id="IPR013785">
    <property type="entry name" value="Aldolase_TIM"/>
</dbReference>
<dbReference type="InterPro" id="IPR058240">
    <property type="entry name" value="rSAM_sf"/>
</dbReference>
<dbReference type="Gene3D" id="3.20.20.70">
    <property type="entry name" value="Aldolase class I"/>
    <property type="match status" value="1"/>
</dbReference>
<protein>
    <submittedName>
        <fullName evidence="1">Uncharacterized protein</fullName>
    </submittedName>
</protein>
<proteinExistence type="predicted"/>
<dbReference type="AlphaFoldDB" id="A0A382DKU3"/>
<dbReference type="EMBL" id="UINC01039561">
    <property type="protein sequence ID" value="SVB38227.1"/>
    <property type="molecule type" value="Genomic_DNA"/>
</dbReference>
<sequence>MSVKDKEFLYSIFRKEIKDRKIPLSLGKTCPVKCTFCYEMDHSYRDTFDTPLTTQEHWDFIFNEIKSLPTRESEFWVLGGNEYMEWTDLALHPKAMDWIEEFLDQTDKGITVFSVGYFDPLRIKRLADKYPGRINFELSVISLSSYRQQLMPKGPSVDQVLEILDGPAVTSANFYSFGPESMSKDAKRISEINEKCLLWMGCLTPLKYIDGHTTKLMRQGKRFLPDEARKIYDMDLPNIQMIHTESDITAFLNRNKIIKTFDACELEKKDWIVMAGNVHRVLTLFRPGRARFMYVPNDTLGGDSDCTTLLTFDDVAKRITNQKVIHLPRVIMEKSSNDERDISGRSFDDFKNQFPNVRFKVLHKINSDLSNKKLYEKGYLKNYVEGYLNNPLSKKFENVACPN</sequence>